<name>A0A9N9YSZ5_9HYPO</name>
<dbReference type="Proteomes" id="UP000696573">
    <property type="component" value="Unassembled WGS sequence"/>
</dbReference>
<proteinExistence type="predicted"/>
<evidence type="ECO:0000313" key="1">
    <source>
        <dbReference type="EMBL" id="CAH0027714.1"/>
    </source>
</evidence>
<gene>
    <name evidence="1" type="ORF">CRHIZ90672A_00001680</name>
</gene>
<comment type="caution">
    <text evidence="1">The sequence shown here is derived from an EMBL/GenBank/DDBJ whole genome shotgun (WGS) entry which is preliminary data.</text>
</comment>
<dbReference type="OrthoDB" id="4152607at2759"/>
<reference evidence="1" key="1">
    <citation type="submission" date="2021-10" db="EMBL/GenBank/DDBJ databases">
        <authorList>
            <person name="Piombo E."/>
        </authorList>
    </citation>
    <scope>NUCLEOTIDE SEQUENCE</scope>
</reference>
<dbReference type="EMBL" id="CABFNQ020000730">
    <property type="protein sequence ID" value="CAH0027714.1"/>
    <property type="molecule type" value="Genomic_DNA"/>
</dbReference>
<organism evidence="1 2">
    <name type="scientific">Clonostachys rhizophaga</name>
    <dbReference type="NCBI Taxonomy" id="160324"/>
    <lineage>
        <taxon>Eukaryota</taxon>
        <taxon>Fungi</taxon>
        <taxon>Dikarya</taxon>
        <taxon>Ascomycota</taxon>
        <taxon>Pezizomycotina</taxon>
        <taxon>Sordariomycetes</taxon>
        <taxon>Hypocreomycetidae</taxon>
        <taxon>Hypocreales</taxon>
        <taxon>Bionectriaceae</taxon>
        <taxon>Clonostachys</taxon>
    </lineage>
</organism>
<sequence length="486" mass="55075">MAAKRLSQELDMARITEEAESLPFSPKHENDCFRQKFHDIPRYLFRVFTPISGSATDAAWAQSLDSRQGGTSSRVDLFDRGDNRLVADMLNKHLRWQDANAGGDGEDSNVVSWTSSLLYALVHVYQLHASTRDGSALEDIKLCIVDTTECPDRSFVRDIDLIRSFSLFDIGLRDLKNLRLGKSQSKSSGCYYFGEYLSQGALKIEGRCQIVSAMDIINAGLYKMLPELEEFENWNRDEKPPCARMVVRLRKSLGSRVVPAAWREVDGEINAALRIAQLFEPRWRLPMAASLIALVPNLCSDAEILRAFRRELFTDAERRLCSRERTVIMAYDTLPEVQKFSDIMRSVYKDFCLSKSKEYVDRAEGLVRSALLWGGSTASPSASDHDMTLLDPIHDDIVDRLDDIIRWSSSLRQEMLKSRMVLVDTESSDKQSFDDSLEFEVGDTTLSSSPRTDMEHSEIIDCEAFPFRSLGNREKSVIGGLYIDPI</sequence>
<accession>A0A9N9YSZ5</accession>
<dbReference type="AlphaFoldDB" id="A0A9N9YSZ5"/>
<protein>
    <submittedName>
        <fullName evidence="1">Uncharacterized protein</fullName>
    </submittedName>
</protein>
<evidence type="ECO:0000313" key="2">
    <source>
        <dbReference type="Proteomes" id="UP000696573"/>
    </source>
</evidence>
<keyword evidence="2" id="KW-1185">Reference proteome</keyword>